<proteinExistence type="predicted"/>
<dbReference type="OrthoDB" id="2940757at2"/>
<gene>
    <name evidence="2" type="ORF">DET59_11059</name>
</gene>
<organism evidence="2 3">
    <name type="scientific">Rossellomorea aquimaris</name>
    <dbReference type="NCBI Taxonomy" id="189382"/>
    <lineage>
        <taxon>Bacteria</taxon>
        <taxon>Bacillati</taxon>
        <taxon>Bacillota</taxon>
        <taxon>Bacilli</taxon>
        <taxon>Bacillales</taxon>
        <taxon>Bacillaceae</taxon>
        <taxon>Rossellomorea</taxon>
    </lineage>
</organism>
<reference evidence="2 3" key="1">
    <citation type="submission" date="2018-06" db="EMBL/GenBank/DDBJ databases">
        <title>Freshwater and sediment microbial communities from various areas in North America, analyzing microbe dynamics in response to fracking.</title>
        <authorList>
            <person name="Lamendella R."/>
        </authorList>
    </citation>
    <scope>NUCLEOTIDE SEQUENCE [LARGE SCALE GENOMIC DNA]</scope>
    <source>
        <strain evidence="2 3">97B</strain>
    </source>
</reference>
<dbReference type="Proteomes" id="UP000252118">
    <property type="component" value="Unassembled WGS sequence"/>
</dbReference>
<sequence>MKNAFAVIIALLALGTLYVILNDNTSLFAKESKSGERIGVTDKIDHIDLKMESSDTEVIPTDQNEVKVDMKGKGTLTLAEKGDTIEVAVKHKWYEWVAFNRKSNVTVYIPKEYDRSMEIEIGSGNLQFAGKSDANRMKLDELSVEMGSGNMTLENLETNVFEHDGSSGDLVVNALSTKKGNVDISSGEVELSNYEGPLEGDLSSGELTVSMDTLKGDLNFDVSSGGVNLDLPEDASFKLNGKASNGDISCNLPLKNQKVDNGDLSGVAGSGKYNINVSVSSGNVDIY</sequence>
<evidence type="ECO:0000313" key="3">
    <source>
        <dbReference type="Proteomes" id="UP000252118"/>
    </source>
</evidence>
<accession>A0A366EL92</accession>
<name>A0A366EL92_9BACI</name>
<dbReference type="RefSeq" id="WP_113970203.1">
    <property type="nucleotide sequence ID" value="NZ_QNRJ01000010.1"/>
</dbReference>
<dbReference type="Pfam" id="PF13349">
    <property type="entry name" value="DUF4097"/>
    <property type="match status" value="1"/>
</dbReference>
<dbReference type="InterPro" id="IPR025164">
    <property type="entry name" value="Toastrack_DUF4097"/>
</dbReference>
<feature type="domain" description="DUF4097" evidence="1">
    <location>
        <begin position="44"/>
        <end position="286"/>
    </location>
</feature>
<dbReference type="AlphaFoldDB" id="A0A366EL92"/>
<protein>
    <submittedName>
        <fullName evidence="2">Lia operon protein LiaG</fullName>
    </submittedName>
</protein>
<comment type="caution">
    <text evidence="2">The sequence shown here is derived from an EMBL/GenBank/DDBJ whole genome shotgun (WGS) entry which is preliminary data.</text>
</comment>
<evidence type="ECO:0000259" key="1">
    <source>
        <dbReference type="Pfam" id="PF13349"/>
    </source>
</evidence>
<dbReference type="EMBL" id="QNRJ01000010">
    <property type="protein sequence ID" value="RBP03177.1"/>
    <property type="molecule type" value="Genomic_DNA"/>
</dbReference>
<evidence type="ECO:0000313" key="2">
    <source>
        <dbReference type="EMBL" id="RBP03177.1"/>
    </source>
</evidence>